<gene>
    <name evidence="1" type="ORF">CRENPOLYSF2_1880002</name>
</gene>
<proteinExistence type="predicted"/>
<keyword evidence="2" id="KW-1185">Reference proteome</keyword>
<dbReference type="Proteomes" id="UP000195442">
    <property type="component" value="Unassembled WGS sequence"/>
</dbReference>
<protein>
    <submittedName>
        <fullName evidence="1">Uncharacterized protein</fullName>
    </submittedName>
</protein>
<dbReference type="AlphaFoldDB" id="A0A1R4H3L3"/>
<accession>A0A1R4H3L3</accession>
<evidence type="ECO:0000313" key="1">
    <source>
        <dbReference type="EMBL" id="SJM90843.1"/>
    </source>
</evidence>
<dbReference type="RefSeq" id="WP_087146270.1">
    <property type="nucleotide sequence ID" value="NZ_FUKJ01000099.1"/>
</dbReference>
<dbReference type="EMBL" id="FUKJ01000099">
    <property type="protein sequence ID" value="SJM90843.1"/>
    <property type="molecule type" value="Genomic_DNA"/>
</dbReference>
<organism evidence="1 2">
    <name type="scientific">Crenothrix polyspora</name>
    <dbReference type="NCBI Taxonomy" id="360316"/>
    <lineage>
        <taxon>Bacteria</taxon>
        <taxon>Pseudomonadati</taxon>
        <taxon>Pseudomonadota</taxon>
        <taxon>Gammaproteobacteria</taxon>
        <taxon>Methylococcales</taxon>
        <taxon>Crenotrichaceae</taxon>
        <taxon>Crenothrix</taxon>
    </lineage>
</organism>
<evidence type="ECO:0000313" key="2">
    <source>
        <dbReference type="Proteomes" id="UP000195442"/>
    </source>
</evidence>
<reference evidence="2" key="1">
    <citation type="submission" date="2017-02" db="EMBL/GenBank/DDBJ databases">
        <authorList>
            <person name="Daims H."/>
        </authorList>
    </citation>
    <scope>NUCLEOTIDE SEQUENCE [LARGE SCALE GENOMIC DNA]</scope>
</reference>
<sequence>MRHSLWGVLFGLFFIGSNAKASTDVHSSQQPLAKVIVRRSPLEQAIDLALKTKIGRQFRHDIAELARQGKIRVMALEARHYGESGEGCVMWAGQYYYEGLFMVLNEKQTVAELASSLIHEADHYRQIKRINSKKPATPVTIAWLEISAFATQLDFIEALENQGLTDRKVLFIAGGKIVFDIMAAARAAKNQPSDQAYKVAIGKMIEFGYPRQELERILVVKNPTHCQGAVLPDNANKMLNH</sequence>
<name>A0A1R4H3L3_9GAMM</name>